<name>G8YTF2_PICSO</name>
<sequence>MLPTPDVKDVDYDLVYEPSEDTFLLLDTLEDEQKYIREKFAGKVPLAVEVGVGTGIVSTFMQKHILPSSILVGIDVNPNACATMIRTMQQNMNAGDEDAGISDTVQMSLLSGFRDKCVDLLVFNPPYVPAESVPDLPVSVSDSSWLEVALDGGEDGMAVTWELLHNLDDILSPASGVAYILFCARNKPDQIASTMRQKGWKVNTVGHRKAGWEVLSILRFTK</sequence>
<evidence type="ECO:0000256" key="3">
    <source>
        <dbReference type="ARBA" id="ARBA00022679"/>
    </source>
</evidence>
<dbReference type="PROSITE" id="PS00092">
    <property type="entry name" value="N6_MTASE"/>
    <property type="match status" value="1"/>
</dbReference>
<dbReference type="PANTHER" id="PTHR45875:SF1">
    <property type="entry name" value="METHYLTRANSFERASE N6AMT1"/>
    <property type="match status" value="1"/>
</dbReference>
<dbReference type="PANTHER" id="PTHR45875">
    <property type="entry name" value="METHYLTRANSFERASE N6AMT1"/>
    <property type="match status" value="1"/>
</dbReference>
<dbReference type="OrthoDB" id="406152at2759"/>
<dbReference type="GO" id="GO:0003676">
    <property type="term" value="F:nucleic acid binding"/>
    <property type="evidence" value="ECO:0007669"/>
    <property type="project" value="InterPro"/>
</dbReference>
<evidence type="ECO:0000259" key="5">
    <source>
        <dbReference type="Pfam" id="PF05175"/>
    </source>
</evidence>
<evidence type="ECO:0000256" key="2">
    <source>
        <dbReference type="ARBA" id="ARBA00022603"/>
    </source>
</evidence>
<dbReference type="FunCoup" id="G8YTF2">
    <property type="interactions" value="601"/>
</dbReference>
<dbReference type="OMA" id="DVNRNAC"/>
<keyword evidence="7" id="KW-1185">Reference proteome</keyword>
<dbReference type="InterPro" id="IPR002052">
    <property type="entry name" value="DNA_methylase_N6_adenine_CS"/>
</dbReference>
<dbReference type="GO" id="GO:0032259">
    <property type="term" value="P:methylation"/>
    <property type="evidence" value="ECO:0007669"/>
    <property type="project" value="UniProtKB-KW"/>
</dbReference>
<dbReference type="InterPro" id="IPR029063">
    <property type="entry name" value="SAM-dependent_MTases_sf"/>
</dbReference>
<accession>G8YTF2</accession>
<gene>
    <name evidence="6" type="primary">Piso0_000230</name>
    <name evidence="6" type="ORF">GNLVRS01_PISO0B04885g</name>
</gene>
<dbReference type="GO" id="GO:0008276">
    <property type="term" value="F:protein methyltransferase activity"/>
    <property type="evidence" value="ECO:0007669"/>
    <property type="project" value="TreeGrafter"/>
</dbReference>
<dbReference type="STRING" id="559304.G8YTF2"/>
<dbReference type="SUPFAM" id="SSF53335">
    <property type="entry name" value="S-adenosyl-L-methionine-dependent methyltransferases"/>
    <property type="match status" value="1"/>
</dbReference>
<protein>
    <submittedName>
        <fullName evidence="6">Piso0_000230 protein</fullName>
    </submittedName>
</protein>
<evidence type="ECO:0000313" key="7">
    <source>
        <dbReference type="Proteomes" id="UP000005222"/>
    </source>
</evidence>
<keyword evidence="3" id="KW-0808">Transferase</keyword>
<evidence type="ECO:0000313" key="6">
    <source>
        <dbReference type="EMBL" id="CCE73203.1"/>
    </source>
</evidence>
<evidence type="ECO:0000256" key="4">
    <source>
        <dbReference type="ARBA" id="ARBA00022691"/>
    </source>
</evidence>
<dbReference type="EMBL" id="FO082058">
    <property type="protein sequence ID" value="CCE73203.1"/>
    <property type="molecule type" value="Genomic_DNA"/>
</dbReference>
<keyword evidence="2" id="KW-0489">Methyltransferase</keyword>
<evidence type="ECO:0000256" key="1">
    <source>
        <dbReference type="ARBA" id="ARBA00006149"/>
    </source>
</evidence>
<dbReference type="GO" id="GO:0035657">
    <property type="term" value="C:eRF1 methyltransferase complex"/>
    <property type="evidence" value="ECO:0007669"/>
    <property type="project" value="TreeGrafter"/>
</dbReference>
<dbReference type="Pfam" id="PF05175">
    <property type="entry name" value="MTS"/>
    <property type="match status" value="1"/>
</dbReference>
<dbReference type="InParanoid" id="G8YTF2"/>
<dbReference type="InterPro" id="IPR007848">
    <property type="entry name" value="Small_mtfrase_dom"/>
</dbReference>
<dbReference type="Proteomes" id="UP000005222">
    <property type="component" value="Chromosome B"/>
</dbReference>
<reference evidence="6 7" key="1">
    <citation type="journal article" date="2012" name="G3 (Bethesda)">
        <title>Pichia sorbitophila, an interspecies yeast hybrid reveals early steps of genome resolution following polyploidization.</title>
        <authorList>
            <person name="Leh Louis V."/>
            <person name="Despons L."/>
            <person name="Friedrich A."/>
            <person name="Martin T."/>
            <person name="Durrens P."/>
            <person name="Casaregola S."/>
            <person name="Neuveglise C."/>
            <person name="Fairhead C."/>
            <person name="Marck C."/>
            <person name="Cruz J.A."/>
            <person name="Straub M.L."/>
            <person name="Kugler V."/>
            <person name="Sacerdot C."/>
            <person name="Uzunov Z."/>
            <person name="Thierry A."/>
            <person name="Weiss S."/>
            <person name="Bleykasten C."/>
            <person name="De Montigny J."/>
            <person name="Jacques N."/>
            <person name="Jung P."/>
            <person name="Lemaire M."/>
            <person name="Mallet S."/>
            <person name="Morel G."/>
            <person name="Richard G.F."/>
            <person name="Sarkar A."/>
            <person name="Savel G."/>
            <person name="Schacherer J."/>
            <person name="Seret M.L."/>
            <person name="Talla E."/>
            <person name="Samson G."/>
            <person name="Jubin C."/>
            <person name="Poulain J."/>
            <person name="Vacherie B."/>
            <person name="Barbe V."/>
            <person name="Pelletier E."/>
            <person name="Sherman D.J."/>
            <person name="Westhof E."/>
            <person name="Weissenbach J."/>
            <person name="Baret P.V."/>
            <person name="Wincker P."/>
            <person name="Gaillardin C."/>
            <person name="Dujon B."/>
            <person name="Souciet J.L."/>
        </authorList>
    </citation>
    <scope>NUCLEOTIDE SEQUENCE [LARGE SCALE GENOMIC DNA]</scope>
    <source>
        <strain evidence="7">ATCC MYA-4447 / BCRC 22081 / CBS 7064 / NBRC 10061 / NRRL Y-12695</strain>
    </source>
</reference>
<dbReference type="HOGENOM" id="CLU_018398_6_0_1"/>
<keyword evidence="4" id="KW-0949">S-adenosyl-L-methionine</keyword>
<dbReference type="eggNOG" id="KOG3191">
    <property type="taxonomic scope" value="Eukaryota"/>
</dbReference>
<organism evidence="6 7">
    <name type="scientific">Pichia sorbitophila (strain ATCC MYA-4447 / BCRC 22081 / CBS 7064 / NBRC 10061 / NRRL Y-12695)</name>
    <name type="common">Hybrid yeast</name>
    <dbReference type="NCBI Taxonomy" id="559304"/>
    <lineage>
        <taxon>Eukaryota</taxon>
        <taxon>Fungi</taxon>
        <taxon>Dikarya</taxon>
        <taxon>Ascomycota</taxon>
        <taxon>Saccharomycotina</taxon>
        <taxon>Pichiomycetes</taxon>
        <taxon>Debaryomycetaceae</taxon>
        <taxon>Millerozyma</taxon>
    </lineage>
</organism>
<dbReference type="AlphaFoldDB" id="G8YTF2"/>
<proteinExistence type="inferred from homology"/>
<dbReference type="GO" id="GO:0008757">
    <property type="term" value="F:S-adenosylmethionine-dependent methyltransferase activity"/>
    <property type="evidence" value="ECO:0007669"/>
    <property type="project" value="TreeGrafter"/>
</dbReference>
<dbReference type="Gene3D" id="3.40.50.150">
    <property type="entry name" value="Vaccinia Virus protein VP39"/>
    <property type="match status" value="1"/>
</dbReference>
<comment type="similarity">
    <text evidence="1">Belongs to the eukaryotic/archaeal PrmC-related family.</text>
</comment>
<feature type="domain" description="Methyltransferase small" evidence="5">
    <location>
        <begin position="32"/>
        <end position="128"/>
    </location>
</feature>
<dbReference type="InterPro" id="IPR052190">
    <property type="entry name" value="Euk-Arch_PrmC-MTase"/>
</dbReference>